<evidence type="ECO:0000256" key="4">
    <source>
        <dbReference type="ARBA" id="ARBA00022679"/>
    </source>
</evidence>
<dbReference type="InterPro" id="IPR004730">
    <property type="entry name" value="Transaldolase_1"/>
</dbReference>
<dbReference type="GO" id="GO:0004801">
    <property type="term" value="F:transaldolase activity"/>
    <property type="evidence" value="ECO:0007669"/>
    <property type="project" value="UniProtKB-EC"/>
</dbReference>
<evidence type="ECO:0000313" key="8">
    <source>
        <dbReference type="EMBL" id="CCD16030.1"/>
    </source>
</evidence>
<dbReference type="Proteomes" id="UP000000702">
    <property type="component" value="Unassembled WGS sequence"/>
</dbReference>
<dbReference type="UniPathway" id="UPA00115">
    <property type="reaction ID" value="UER00414"/>
</dbReference>
<proteinExistence type="inferred from homology"/>
<dbReference type="PANTHER" id="PTHR10683">
    <property type="entry name" value="TRANSALDOLASE"/>
    <property type="match status" value="1"/>
</dbReference>
<dbReference type="HAMAP" id="MF_00492">
    <property type="entry name" value="Transaldolase_1"/>
    <property type="match status" value="1"/>
</dbReference>
<dbReference type="EC" id="2.2.1.2" evidence="3 7"/>
<dbReference type="PROSITE" id="PS00958">
    <property type="entry name" value="TRANSALDOLASE_2"/>
    <property type="match status" value="1"/>
</dbReference>
<dbReference type="OMA" id="THAEFLW"/>
<evidence type="ECO:0000256" key="2">
    <source>
        <dbReference type="ARBA" id="ARBA00008012"/>
    </source>
</evidence>
<dbReference type="InterPro" id="IPR018225">
    <property type="entry name" value="Transaldolase_AS"/>
</dbReference>
<keyword evidence="5 7" id="KW-0570">Pentose shunt</keyword>
<organism evidence="8 9">
    <name type="scientific">Trypanosoma congolense (strain IL3000)</name>
    <dbReference type="NCBI Taxonomy" id="1068625"/>
    <lineage>
        <taxon>Eukaryota</taxon>
        <taxon>Discoba</taxon>
        <taxon>Euglenozoa</taxon>
        <taxon>Kinetoplastea</taxon>
        <taxon>Metakinetoplastina</taxon>
        <taxon>Trypanosomatida</taxon>
        <taxon>Trypanosomatidae</taxon>
        <taxon>Trypanosoma</taxon>
        <taxon>Nannomonas</taxon>
    </lineage>
</organism>
<evidence type="ECO:0000256" key="5">
    <source>
        <dbReference type="ARBA" id="ARBA00023126"/>
    </source>
</evidence>
<keyword evidence="4 7" id="KW-0808">Transferase</keyword>
<dbReference type="AlphaFoldDB" id="F9WFG2"/>
<evidence type="ECO:0000256" key="6">
    <source>
        <dbReference type="ARBA" id="ARBA00023270"/>
    </source>
</evidence>
<accession>F9WFG2</accession>
<evidence type="ECO:0000256" key="3">
    <source>
        <dbReference type="ARBA" id="ARBA00013151"/>
    </source>
</evidence>
<comment type="function">
    <text evidence="7">Catalyzes the rate-limiting step of the non-oxidative phase in the pentose phosphate pathway. Catalyzes the reversible conversion of sedheptulose-7-phosphate and D-glyceraldehyde 3-phosphate into erythrose-4-phosphate and beta-D-fructose 6-phosphate.</text>
</comment>
<comment type="caution">
    <text evidence="8">The sequence shown here is derived from an EMBL/GenBank/DDBJ whole genome shotgun (WGS) entry which is preliminary data.</text>
</comment>
<dbReference type="InterPro" id="IPR013785">
    <property type="entry name" value="Aldolase_TIM"/>
</dbReference>
<evidence type="ECO:0000313" key="9">
    <source>
        <dbReference type="Proteomes" id="UP000000702"/>
    </source>
</evidence>
<dbReference type="InterPro" id="IPR001585">
    <property type="entry name" value="TAL/FSA"/>
</dbReference>
<dbReference type="PROSITE" id="PS01054">
    <property type="entry name" value="TRANSALDOLASE_1"/>
    <property type="match status" value="1"/>
</dbReference>
<sequence>MNQLEALKKHTCVVIDTADFSLLKEFSAEDATTNPSLVLAGSQLPQHAHLVTGAVEFARANVDRFGDGLLASSTDRKAQILELAVDKLTVSFGVEILKAIPGRVSTEVDARLSYDVARMVQKAKHLVRLYEEAGVTRERLYVKIASTWEGIRAAEQLERDGINCNLTLLFSFGQAVACAQAGVSLISPFVGRVLDWYKAKYPERADTFVGANDPGVVTVTRVYNYYKQHGYKTIVMGASFRNTAEVLELAGCDKLTISPKLLQELASTPGEVVRKLSPTQFTQPIPKLPELTKAESLFEGEPNDMAVEKLEEGIRNFATDTGKLEAHIVTLLA</sequence>
<reference evidence="9" key="1">
    <citation type="submission" date="2011-07" db="EMBL/GenBank/DDBJ databases">
        <title>Divergent evolution of antigenic variation in African trypanosomes.</title>
        <authorList>
            <person name="Jackson A.P."/>
            <person name="Berry A."/>
            <person name="Allison H.C."/>
            <person name="Burton P."/>
            <person name="Anderson J."/>
            <person name="Aslett M."/>
            <person name="Brown R."/>
            <person name="Corton N."/>
            <person name="Harris D."/>
            <person name="Hauser H."/>
            <person name="Gamble J."/>
            <person name="Gilderthorp R."/>
            <person name="McQuillan J."/>
            <person name="Quail M.A."/>
            <person name="Sanders M."/>
            <person name="Van Tonder A."/>
            <person name="Ginger M.L."/>
            <person name="Donelson J.E."/>
            <person name="Field M.C."/>
            <person name="Barry J.D."/>
            <person name="Berriman M."/>
            <person name="Hertz-Fowler C."/>
        </authorList>
    </citation>
    <scope>NUCLEOTIDE SEQUENCE [LARGE SCALE GENOMIC DNA]</scope>
    <source>
        <strain evidence="9">IL3000</strain>
    </source>
</reference>
<name>F9WFG2_TRYCI</name>
<dbReference type="GO" id="GO:0005737">
    <property type="term" value="C:cytoplasm"/>
    <property type="evidence" value="ECO:0007669"/>
    <property type="project" value="InterPro"/>
</dbReference>
<keyword evidence="9" id="KW-1185">Reference proteome</keyword>
<reference evidence="8 9" key="2">
    <citation type="journal article" date="2012" name="Proc. Natl. Acad. Sci. U.S.A.">
        <title>Antigenic diversity is generated by distinct evolutionary mechanisms in African trypanosome species.</title>
        <authorList>
            <person name="Jackson A.P."/>
            <person name="Berry A."/>
            <person name="Aslett M."/>
            <person name="Allison H.C."/>
            <person name="Burton P."/>
            <person name="Vavrova-Anderson J."/>
            <person name="Brown R."/>
            <person name="Browne H."/>
            <person name="Corton N."/>
            <person name="Hauser H."/>
            <person name="Gamble J."/>
            <person name="Gilderthorp R."/>
            <person name="Marcello L."/>
            <person name="McQuillan J."/>
            <person name="Otto T.D."/>
            <person name="Quail M.A."/>
            <person name="Sanders M.J."/>
            <person name="van Tonder A."/>
            <person name="Ginger M.L."/>
            <person name="Field M.C."/>
            <person name="Barry J.D."/>
            <person name="Hertz-Fowler C."/>
            <person name="Berriman M."/>
        </authorList>
    </citation>
    <scope>NUCLEOTIDE SEQUENCE [LARGE SCALE GENOMIC DNA]</scope>
    <source>
        <strain evidence="8 9">IL3000</strain>
    </source>
</reference>
<dbReference type="CDD" id="cd00957">
    <property type="entry name" value="Transaldolase_TalAB"/>
    <property type="match status" value="1"/>
</dbReference>
<keyword evidence="6" id="KW-0704">Schiff base</keyword>
<dbReference type="EMBL" id="CAEQ01002141">
    <property type="protein sequence ID" value="CCD16030.1"/>
    <property type="molecule type" value="Genomic_DNA"/>
</dbReference>
<comment type="pathway">
    <text evidence="1 7">Carbohydrate degradation; pentose phosphate pathway; D-glyceraldehyde 3-phosphate and beta-D-fructose 6-phosphate from D-ribose 5-phosphate and D-xylulose 5-phosphate (non-oxidative stage): step 2/3.</text>
</comment>
<dbReference type="PANTHER" id="PTHR10683:SF18">
    <property type="entry name" value="TRANSALDOLASE"/>
    <property type="match status" value="1"/>
</dbReference>
<comment type="catalytic activity">
    <reaction evidence="7">
        <text>D-sedoheptulose 7-phosphate + D-glyceraldehyde 3-phosphate = D-erythrose 4-phosphate + beta-D-fructose 6-phosphate</text>
        <dbReference type="Rhea" id="RHEA:17053"/>
        <dbReference type="ChEBI" id="CHEBI:16897"/>
        <dbReference type="ChEBI" id="CHEBI:57483"/>
        <dbReference type="ChEBI" id="CHEBI:57634"/>
        <dbReference type="ChEBI" id="CHEBI:59776"/>
        <dbReference type="EC" id="2.2.1.2"/>
    </reaction>
</comment>
<comment type="similarity">
    <text evidence="2">Belongs to the transaldolase family. Type 1 subfamily.</text>
</comment>
<dbReference type="Gene3D" id="3.20.20.70">
    <property type="entry name" value="Aldolase class I"/>
    <property type="match status" value="1"/>
</dbReference>
<dbReference type="NCBIfam" id="TIGR00874">
    <property type="entry name" value="talAB"/>
    <property type="match status" value="1"/>
</dbReference>
<protein>
    <recommendedName>
        <fullName evidence="3 7">Transaldolase</fullName>
        <ecNumber evidence="3 7">2.2.1.2</ecNumber>
    </recommendedName>
</protein>
<dbReference type="VEuPathDB" id="TriTrypDB:TcIL3000_0_10000"/>
<dbReference type="GO" id="GO:0005975">
    <property type="term" value="P:carbohydrate metabolic process"/>
    <property type="evidence" value="ECO:0007669"/>
    <property type="project" value="InterPro"/>
</dbReference>
<evidence type="ECO:0000256" key="7">
    <source>
        <dbReference type="RuleBase" id="RU000501"/>
    </source>
</evidence>
<dbReference type="SUPFAM" id="SSF51569">
    <property type="entry name" value="Aldolase"/>
    <property type="match status" value="1"/>
</dbReference>
<dbReference type="GO" id="GO:0009052">
    <property type="term" value="P:pentose-phosphate shunt, non-oxidative branch"/>
    <property type="evidence" value="ECO:0007669"/>
    <property type="project" value="TreeGrafter"/>
</dbReference>
<evidence type="ECO:0000256" key="1">
    <source>
        <dbReference type="ARBA" id="ARBA00004857"/>
    </source>
</evidence>
<dbReference type="Pfam" id="PF00923">
    <property type="entry name" value="TAL_FSA"/>
    <property type="match status" value="1"/>
</dbReference>
<gene>
    <name evidence="8" type="ORF">TCIL3000_0_10000</name>
</gene>